<protein>
    <submittedName>
        <fullName evidence="2">Polynucleotide kinase</fullName>
    </submittedName>
</protein>
<keyword evidence="3" id="KW-1185">Reference proteome</keyword>
<evidence type="ECO:0000313" key="2">
    <source>
        <dbReference type="EMBL" id="ORA83666.1"/>
    </source>
</evidence>
<dbReference type="Pfam" id="PF25109">
    <property type="entry name" value="HAD_PNKP"/>
    <property type="match status" value="1"/>
</dbReference>
<comment type="caution">
    <text evidence="2">The sequence shown here is derived from an EMBL/GenBank/DDBJ whole genome shotgun (WGS) entry which is preliminary data.</text>
</comment>
<name>A0ABX3SVD8_MYCMA</name>
<dbReference type="EMBL" id="MVHV01000007">
    <property type="protein sequence ID" value="ORA83666.1"/>
    <property type="molecule type" value="Genomic_DNA"/>
</dbReference>
<gene>
    <name evidence="2" type="ORF">BST29_09010</name>
</gene>
<evidence type="ECO:0000259" key="1">
    <source>
        <dbReference type="Pfam" id="PF25109"/>
    </source>
</evidence>
<dbReference type="InterPro" id="IPR036412">
    <property type="entry name" value="HAD-like_sf"/>
</dbReference>
<evidence type="ECO:0000313" key="3">
    <source>
        <dbReference type="Proteomes" id="UP000243140"/>
    </source>
</evidence>
<organism evidence="2 3">
    <name type="scientific">Mycobacterium malmoense</name>
    <dbReference type="NCBI Taxonomy" id="1780"/>
    <lineage>
        <taxon>Bacteria</taxon>
        <taxon>Bacillati</taxon>
        <taxon>Actinomycetota</taxon>
        <taxon>Actinomycetes</taxon>
        <taxon>Mycobacteriales</taxon>
        <taxon>Mycobacteriaceae</taxon>
        <taxon>Mycobacterium</taxon>
    </lineage>
</organism>
<dbReference type="GO" id="GO:0016301">
    <property type="term" value="F:kinase activity"/>
    <property type="evidence" value="ECO:0007669"/>
    <property type="project" value="UniProtKB-KW"/>
</dbReference>
<dbReference type="InterPro" id="IPR056782">
    <property type="entry name" value="HAD_PNKP"/>
</dbReference>
<dbReference type="SUPFAM" id="SSF56784">
    <property type="entry name" value="HAD-like"/>
    <property type="match status" value="1"/>
</dbReference>
<accession>A0ABX3SVD8</accession>
<sequence length="140" mass="15441">MTLPTAWIVDVDGTLALHAHRNPYNWKDAAADQPNEPVVTAVQALAAHPNVDAIIAISGRPEQARPLTEKWLDAHNIPFDALLLRADGDNRADAVVKEDAFRALVAPRYSVLGVVDDRTKVVRMWRRLGLICLQVAEGDF</sequence>
<dbReference type="Proteomes" id="UP000243140">
    <property type="component" value="Unassembled WGS sequence"/>
</dbReference>
<keyword evidence="2" id="KW-0418">Kinase</keyword>
<dbReference type="InterPro" id="IPR023214">
    <property type="entry name" value="HAD_sf"/>
</dbReference>
<dbReference type="RefSeq" id="WP_071512501.1">
    <property type="nucleotide sequence ID" value="NZ_CP060015.1"/>
</dbReference>
<feature type="domain" description="Polynucleotide kinase PNKP phosphatase" evidence="1">
    <location>
        <begin position="4"/>
        <end position="140"/>
    </location>
</feature>
<proteinExistence type="predicted"/>
<keyword evidence="2" id="KW-0808">Transferase</keyword>
<dbReference type="Gene3D" id="3.40.50.1000">
    <property type="entry name" value="HAD superfamily/HAD-like"/>
    <property type="match status" value="1"/>
</dbReference>
<reference evidence="2 3" key="1">
    <citation type="submission" date="2017-02" db="EMBL/GenBank/DDBJ databases">
        <title>The new phylogeny of genus Mycobacterium.</title>
        <authorList>
            <person name="Tortoli E."/>
            <person name="Trovato A."/>
            <person name="Cirillo D.M."/>
        </authorList>
    </citation>
    <scope>NUCLEOTIDE SEQUENCE [LARGE SCALE GENOMIC DNA]</scope>
    <source>
        <strain evidence="2 3">IP1130001</strain>
    </source>
</reference>